<accession>A0A9P8SMH1</accession>
<organism evidence="1 2">
    <name type="scientific">Hirsutella rhossiliensis</name>
    <dbReference type="NCBI Taxonomy" id="111463"/>
    <lineage>
        <taxon>Eukaryota</taxon>
        <taxon>Fungi</taxon>
        <taxon>Dikarya</taxon>
        <taxon>Ascomycota</taxon>
        <taxon>Pezizomycotina</taxon>
        <taxon>Sordariomycetes</taxon>
        <taxon>Hypocreomycetidae</taxon>
        <taxon>Hypocreales</taxon>
        <taxon>Ophiocordycipitaceae</taxon>
        <taxon>Hirsutella</taxon>
    </lineage>
</organism>
<evidence type="ECO:0000313" key="1">
    <source>
        <dbReference type="EMBL" id="KAH0966126.1"/>
    </source>
</evidence>
<dbReference type="RefSeq" id="XP_044723639.1">
    <property type="nucleotide sequence ID" value="XM_044862613.1"/>
</dbReference>
<comment type="caution">
    <text evidence="1">The sequence shown here is derived from an EMBL/GenBank/DDBJ whole genome shotgun (WGS) entry which is preliminary data.</text>
</comment>
<reference evidence="1" key="1">
    <citation type="submission" date="2021-09" db="EMBL/GenBank/DDBJ databases">
        <title>A high-quality genome of the endoparasitic fungus Hirsutella rhossiliensis with a comparison of Hirsutella genomes reveals transposable elements contributing to genome size variation.</title>
        <authorList>
            <person name="Lin R."/>
            <person name="Jiao Y."/>
            <person name="Sun X."/>
            <person name="Ling J."/>
            <person name="Xie B."/>
            <person name="Cheng X."/>
        </authorList>
    </citation>
    <scope>NUCLEOTIDE SEQUENCE</scope>
    <source>
        <strain evidence="1">HR02</strain>
    </source>
</reference>
<protein>
    <submittedName>
        <fullName evidence="1">Uncharacterized protein</fullName>
    </submittedName>
</protein>
<sequence length="348" mass="38426">MTTSFFIQSDVLGLSGLHTAAPADLNPRLIDLGAPGRQVARLDCCGVYLHWILPRLYRSGLYSAGAVLASSHEPERLKHDLPAQPQFQLEFHRPPRCWVVLRRLELDSVWPAAARQHYSECQAWVVESDHLWTLGNIPSEYDLQADVSPFFVGVSGQADDIEQQEKGDIGRKKPLEANQLFADFRLHNTNVFGFLDNFKYHGHADKAVDPLWSESQYSRGAELDALDMAPKTVPAGEIAAAHQRLDVPALSVGTTPMDSLILYCTSRHAQGEEASIARLGEDILAIDSLLHARDVSNKQDDVSARPYKAATDDLAALVQGHEARIQELASAVQAMLGASCSTRTSRYY</sequence>
<dbReference type="AlphaFoldDB" id="A0A9P8SMH1"/>
<name>A0A9P8SMH1_9HYPO</name>
<gene>
    <name evidence="1" type="ORF">HRG_04142</name>
</gene>
<dbReference type="GeneID" id="68353271"/>
<proteinExistence type="predicted"/>
<keyword evidence="2" id="KW-1185">Reference proteome</keyword>
<dbReference type="OrthoDB" id="2992173at2759"/>
<evidence type="ECO:0000313" key="2">
    <source>
        <dbReference type="Proteomes" id="UP000824596"/>
    </source>
</evidence>
<dbReference type="Proteomes" id="UP000824596">
    <property type="component" value="Unassembled WGS sequence"/>
</dbReference>
<dbReference type="EMBL" id="JAIZPD010000003">
    <property type="protein sequence ID" value="KAH0966126.1"/>
    <property type="molecule type" value="Genomic_DNA"/>
</dbReference>